<evidence type="ECO:0000313" key="2">
    <source>
        <dbReference type="EMBL" id="CAG7831706.1"/>
    </source>
</evidence>
<reference evidence="2" key="1">
    <citation type="submission" date="2021-06" db="EMBL/GenBank/DDBJ databases">
        <authorList>
            <person name="Hodson N. C."/>
            <person name="Mongue J. A."/>
            <person name="Jaron S. K."/>
        </authorList>
    </citation>
    <scope>NUCLEOTIDE SEQUENCE</scope>
</reference>
<protein>
    <recommendedName>
        <fullName evidence="1">DNA/pantothenate metabolism flavoprotein C-terminal domain-containing protein</fullName>
    </recommendedName>
</protein>
<proteinExistence type="predicted"/>
<comment type="caution">
    <text evidence="2">The sequence shown here is derived from an EMBL/GenBank/DDBJ whole genome shotgun (WGS) entry which is preliminary data.</text>
</comment>
<name>A0A8J2Q368_9HEXA</name>
<gene>
    <name evidence="2" type="ORF">AFUS01_LOCUS41433</name>
</gene>
<dbReference type="Pfam" id="PF04127">
    <property type="entry name" value="DFP"/>
    <property type="match status" value="1"/>
</dbReference>
<evidence type="ECO:0000259" key="1">
    <source>
        <dbReference type="Pfam" id="PF04127"/>
    </source>
</evidence>
<dbReference type="Proteomes" id="UP000708208">
    <property type="component" value="Unassembled WGS sequence"/>
</dbReference>
<evidence type="ECO:0000313" key="3">
    <source>
        <dbReference type="Proteomes" id="UP000708208"/>
    </source>
</evidence>
<keyword evidence="3" id="KW-1185">Reference proteome</keyword>
<accession>A0A8J2Q368</accession>
<sequence length="347" mass="39610">MSTETSEDQADSHWEDFFSEVHAPDNYEESLKKVRALIAEAHETSSRVVLVTSGGTTVPLEQFTVRFVDNFSSGTRGSTSAEFFFEHNYKIIFLYRQKSLQPFLRHVPNALDVIEVDGPCKVKVKCSEMSRLHQLLVQYQSFSKTCLEITYVTLGDYLWLLKGISKELNSLSSRALLYLAAAVSDFYIPKKEMPEHKMQSDKQPAGMVFSLVPKMLRPLASKWAPNAFIISFKLETDRDLLLPKAKAALEKYKHHMVVANLLTSRKSFVMVVECDDIVKEIHNPDASKEIEQMIVEHIILLGLSTFYPCSLVPHLEYSCRRKHSFGQIRLQMKHFALANSDLEVVQL</sequence>
<dbReference type="PANTHER" id="PTHR12290">
    <property type="entry name" value="CORNICHON-RELATED"/>
    <property type="match status" value="1"/>
</dbReference>
<dbReference type="OrthoDB" id="70224at2759"/>
<dbReference type="EMBL" id="CAJVCH010561676">
    <property type="protein sequence ID" value="CAG7831706.1"/>
    <property type="molecule type" value="Genomic_DNA"/>
</dbReference>
<dbReference type="InterPro" id="IPR007085">
    <property type="entry name" value="DNA/pantothenate-metab_flavo_C"/>
</dbReference>
<organism evidence="2 3">
    <name type="scientific">Allacma fusca</name>
    <dbReference type="NCBI Taxonomy" id="39272"/>
    <lineage>
        <taxon>Eukaryota</taxon>
        <taxon>Metazoa</taxon>
        <taxon>Ecdysozoa</taxon>
        <taxon>Arthropoda</taxon>
        <taxon>Hexapoda</taxon>
        <taxon>Collembola</taxon>
        <taxon>Symphypleona</taxon>
        <taxon>Sminthuridae</taxon>
        <taxon>Allacma</taxon>
    </lineage>
</organism>
<feature type="domain" description="DNA/pantothenate metabolism flavoprotein C-terminal" evidence="1">
    <location>
        <begin position="172"/>
        <end position="267"/>
    </location>
</feature>
<dbReference type="AlphaFoldDB" id="A0A8J2Q368"/>